<keyword evidence="1" id="KW-0812">Transmembrane</keyword>
<accession>A0AAD6ELH7</accession>
<proteinExistence type="predicted"/>
<evidence type="ECO:0000313" key="2">
    <source>
        <dbReference type="EMBL" id="KAJ3688817.1"/>
    </source>
</evidence>
<dbReference type="EMBL" id="JAMRDG010000002">
    <property type="protein sequence ID" value="KAJ3688817.1"/>
    <property type="molecule type" value="Genomic_DNA"/>
</dbReference>
<name>A0AAD6ELH7_9POAL</name>
<keyword evidence="3" id="KW-1185">Reference proteome</keyword>
<dbReference type="AlphaFoldDB" id="A0AAD6ELH7"/>
<comment type="caution">
    <text evidence="2">The sequence shown here is derived from an EMBL/GenBank/DDBJ whole genome shotgun (WGS) entry which is preliminary data.</text>
</comment>
<keyword evidence="1" id="KW-1133">Transmembrane helix</keyword>
<organism evidence="2 3">
    <name type="scientific">Rhynchospora tenuis</name>
    <dbReference type="NCBI Taxonomy" id="198213"/>
    <lineage>
        <taxon>Eukaryota</taxon>
        <taxon>Viridiplantae</taxon>
        <taxon>Streptophyta</taxon>
        <taxon>Embryophyta</taxon>
        <taxon>Tracheophyta</taxon>
        <taxon>Spermatophyta</taxon>
        <taxon>Magnoliopsida</taxon>
        <taxon>Liliopsida</taxon>
        <taxon>Poales</taxon>
        <taxon>Cyperaceae</taxon>
        <taxon>Cyperoideae</taxon>
        <taxon>Rhynchosporeae</taxon>
        <taxon>Rhynchospora</taxon>
    </lineage>
</organism>
<evidence type="ECO:0000256" key="1">
    <source>
        <dbReference type="SAM" id="Phobius"/>
    </source>
</evidence>
<dbReference type="InterPro" id="IPR004158">
    <property type="entry name" value="DUF247_pln"/>
</dbReference>
<dbReference type="PANTHER" id="PTHR31170">
    <property type="entry name" value="BNAC04G53230D PROTEIN"/>
    <property type="match status" value="1"/>
</dbReference>
<dbReference type="PANTHER" id="PTHR31170:SF25">
    <property type="entry name" value="BNAA09G04570D PROTEIN"/>
    <property type="match status" value="1"/>
</dbReference>
<gene>
    <name evidence="2" type="ORF">LUZ61_017981</name>
</gene>
<feature type="transmembrane region" description="Helical" evidence="1">
    <location>
        <begin position="481"/>
        <end position="505"/>
    </location>
</feature>
<dbReference type="Pfam" id="PF03140">
    <property type="entry name" value="DUF247"/>
    <property type="match status" value="1"/>
</dbReference>
<keyword evidence="1" id="KW-0472">Membrane</keyword>
<evidence type="ECO:0000313" key="3">
    <source>
        <dbReference type="Proteomes" id="UP001210211"/>
    </source>
</evidence>
<sequence length="510" mass="60126">MLLCKKKHKRAELNKTYIKAKNTSIQDSEMAQPDHIAIEIRRDDPLALSIKNKLDEVPFEYENMNGQFTIFRVPSYIRESNKNSYEPRIISIGPYHRDCEHLKCMEEQKVVYLRKLLPQNTDVTLNKFLEVLRELEPEARRCYYEKIDLDSDQFIEMLLFDACFIIQLAVNWYFQEEDILSEIGWTVPLIKTDLLMLENQIPFFVLQRVFELYSSIDDTLSSDNMSNFDSMSQDSVGEKASLFDLLVTFLQHGNEKLPLPEADQSFDHLLEFYYHCFMTTQKLPDKPKNKLFPLELFRAKKVFPHLISSSIKRLTMRKRRQKIAKRKPRMVPCATELKEAGVTFKRAEAKSVFLVNFSNGVLRIPYIQIEEATRPQLMNLIAFEQCGGQKEKPLTSYAVFMDCIVNTPRDVLILQHNGIIENKLANEKEAAEFFNQLRYCTYLDYEEHHLAELFKNVKKYCDSRWQKYRAKLYRDYFSNPWSIISFFAAIMLLLLATMQTLYTVLSYYHS</sequence>
<reference evidence="2 3" key="1">
    <citation type="journal article" date="2022" name="Cell">
        <title>Repeat-based holocentromeres influence genome architecture and karyotype evolution.</title>
        <authorList>
            <person name="Hofstatter P.G."/>
            <person name="Thangavel G."/>
            <person name="Lux T."/>
            <person name="Neumann P."/>
            <person name="Vondrak T."/>
            <person name="Novak P."/>
            <person name="Zhang M."/>
            <person name="Costa L."/>
            <person name="Castellani M."/>
            <person name="Scott A."/>
            <person name="Toegelov H."/>
            <person name="Fuchs J."/>
            <person name="Mata-Sucre Y."/>
            <person name="Dias Y."/>
            <person name="Vanzela A.L.L."/>
            <person name="Huettel B."/>
            <person name="Almeida C.C.S."/>
            <person name="Simkova H."/>
            <person name="Souza G."/>
            <person name="Pedrosa-Harand A."/>
            <person name="Macas J."/>
            <person name="Mayer K.F.X."/>
            <person name="Houben A."/>
            <person name="Marques A."/>
        </authorList>
    </citation>
    <scope>NUCLEOTIDE SEQUENCE [LARGE SCALE GENOMIC DNA]</scope>
    <source>
        <strain evidence="2">RhyTen1mFocal</strain>
    </source>
</reference>
<dbReference type="Proteomes" id="UP001210211">
    <property type="component" value="Unassembled WGS sequence"/>
</dbReference>
<protein>
    <submittedName>
        <fullName evidence="2">Uncharacterized protein</fullName>
    </submittedName>
</protein>